<dbReference type="AlphaFoldDB" id="A0A6N8U1V8"/>
<sequence length="134" mass="15372">MKVIENTKKWVPYLVIICGLVGAILGTFLAYFIRGEYPYEVLAGALFASIILILIQIIKSKTRKDKVPEADERVVRNITRYFSYVSHTFLGVLFIALPVFTLIGYEAVPILYLWIFFFSYIWIAGVGSLIVKRR</sequence>
<comment type="caution">
    <text evidence="2">The sequence shown here is derived from an EMBL/GenBank/DDBJ whole genome shotgun (WGS) entry which is preliminary data.</text>
</comment>
<keyword evidence="1" id="KW-0812">Transmembrane</keyword>
<organism evidence="2 3">
    <name type="scientific">Salinicoccus hispanicus</name>
    <dbReference type="NCBI Taxonomy" id="157225"/>
    <lineage>
        <taxon>Bacteria</taxon>
        <taxon>Bacillati</taxon>
        <taxon>Bacillota</taxon>
        <taxon>Bacilli</taxon>
        <taxon>Bacillales</taxon>
        <taxon>Staphylococcaceae</taxon>
        <taxon>Salinicoccus</taxon>
    </lineage>
</organism>
<dbReference type="OrthoDB" id="2427942at2"/>
<keyword evidence="1" id="KW-0472">Membrane</keyword>
<dbReference type="EMBL" id="WUUK01000001">
    <property type="protein sequence ID" value="MXQ50121.1"/>
    <property type="molecule type" value="Genomic_DNA"/>
</dbReference>
<evidence type="ECO:0008006" key="4">
    <source>
        <dbReference type="Google" id="ProtNLM"/>
    </source>
</evidence>
<evidence type="ECO:0000256" key="1">
    <source>
        <dbReference type="SAM" id="Phobius"/>
    </source>
</evidence>
<accession>A0A6N8U1V8</accession>
<evidence type="ECO:0000313" key="2">
    <source>
        <dbReference type="EMBL" id="MXQ50121.1"/>
    </source>
</evidence>
<keyword evidence="1" id="KW-1133">Transmembrane helix</keyword>
<name>A0A6N8U1V8_9STAP</name>
<gene>
    <name evidence="2" type="ORF">GQ671_02245</name>
</gene>
<keyword evidence="3" id="KW-1185">Reference proteome</keyword>
<protein>
    <recommendedName>
        <fullName evidence="4">DUF2178 domain-containing protein</fullName>
    </recommendedName>
</protein>
<dbReference type="Proteomes" id="UP000436284">
    <property type="component" value="Unassembled WGS sequence"/>
</dbReference>
<feature type="transmembrane region" description="Helical" evidence="1">
    <location>
        <begin position="39"/>
        <end position="58"/>
    </location>
</feature>
<feature type="transmembrane region" description="Helical" evidence="1">
    <location>
        <begin position="81"/>
        <end position="105"/>
    </location>
</feature>
<feature type="transmembrane region" description="Helical" evidence="1">
    <location>
        <begin position="111"/>
        <end position="131"/>
    </location>
</feature>
<reference evidence="2 3" key="1">
    <citation type="submission" date="2019-12" db="EMBL/GenBank/DDBJ databases">
        <title>Salinicoccus cyprini sp. nov., isolated from gastro-intestinal tract of mirror carp, Cyprinus carpio var. specularis, collected from Gobind Sagar Reservoir, Himachal Pradesh, India.</title>
        <authorList>
            <person name="Talwar C."/>
            <person name="Singh A.K."/>
            <person name="Lal R."/>
            <person name="Negi R.K."/>
        </authorList>
    </citation>
    <scope>NUCLEOTIDE SEQUENCE [LARGE SCALE GENOMIC DNA]</scope>
    <source>
        <strain evidence="2 3">J-82</strain>
    </source>
</reference>
<proteinExistence type="predicted"/>
<evidence type="ECO:0000313" key="3">
    <source>
        <dbReference type="Proteomes" id="UP000436284"/>
    </source>
</evidence>
<feature type="transmembrane region" description="Helical" evidence="1">
    <location>
        <begin position="12"/>
        <end position="33"/>
    </location>
</feature>
<dbReference type="RefSeq" id="WP_160652053.1">
    <property type="nucleotide sequence ID" value="NZ_JBHRWU010000001.1"/>
</dbReference>